<keyword evidence="12 20" id="KW-0675">Receptor</keyword>
<gene>
    <name evidence="20" type="ORF">GRI72_10705</name>
</gene>
<evidence type="ECO:0000256" key="11">
    <source>
        <dbReference type="ARBA" id="ARBA00023136"/>
    </source>
</evidence>
<evidence type="ECO:0000256" key="7">
    <source>
        <dbReference type="ARBA" id="ARBA00022729"/>
    </source>
</evidence>
<dbReference type="InterPro" id="IPR039426">
    <property type="entry name" value="TonB-dep_rcpt-like"/>
</dbReference>
<evidence type="ECO:0000256" key="9">
    <source>
        <dbReference type="ARBA" id="ARBA00023065"/>
    </source>
</evidence>
<keyword evidence="11 14" id="KW-0472">Membrane</keyword>
<accession>A0ABW9UXF2</accession>
<dbReference type="EMBL" id="WTYO01000004">
    <property type="protein sequence ID" value="MXO69295.1"/>
    <property type="molecule type" value="Genomic_DNA"/>
</dbReference>
<comment type="caution">
    <text evidence="20">The sequence shown here is derived from an EMBL/GenBank/DDBJ whole genome shotgun (WGS) entry which is preliminary data.</text>
</comment>
<reference evidence="20 21" key="1">
    <citation type="submission" date="2019-12" db="EMBL/GenBank/DDBJ databases">
        <title>Genomic-based taxomic classification of the family Erythrobacteraceae.</title>
        <authorList>
            <person name="Xu L."/>
        </authorList>
    </citation>
    <scope>NUCLEOTIDE SEQUENCE [LARGE SCALE GENOMIC DNA]</scope>
    <source>
        <strain evidence="20 21">H32</strain>
    </source>
</reference>
<dbReference type="SUPFAM" id="SSF56935">
    <property type="entry name" value="Porins"/>
    <property type="match status" value="1"/>
</dbReference>
<dbReference type="PANTHER" id="PTHR32552">
    <property type="entry name" value="FERRICHROME IRON RECEPTOR-RELATED"/>
    <property type="match status" value="1"/>
</dbReference>
<dbReference type="PANTHER" id="PTHR32552:SF82">
    <property type="entry name" value="FCUA PROTEIN"/>
    <property type="match status" value="1"/>
</dbReference>
<evidence type="ECO:0000256" key="10">
    <source>
        <dbReference type="ARBA" id="ARBA00023077"/>
    </source>
</evidence>
<keyword evidence="21" id="KW-1185">Reference proteome</keyword>
<keyword evidence="3 14" id="KW-0813">Transport</keyword>
<dbReference type="PROSITE" id="PS01156">
    <property type="entry name" value="TONB_DEPENDENT_REC_2"/>
    <property type="match status" value="1"/>
</dbReference>
<feature type="chain" id="PRO_5047385882" evidence="17">
    <location>
        <begin position="24"/>
        <end position="713"/>
    </location>
</feature>
<dbReference type="InterPro" id="IPR012910">
    <property type="entry name" value="Plug_dom"/>
</dbReference>
<keyword evidence="5" id="KW-0410">Iron transport</keyword>
<keyword evidence="9" id="KW-0406">Ion transport</keyword>
<sequence length="713" mass="75601">MTFRPALTASALALAAAATPALAQESARQNAQEIVVTAQRENATEVTNGGDAGVLGNKHAADLAFSIRSFEESLILNQQPLTLGEVLENDPTVRTGYGFGNASELFVIRGFALNGDDVGVNGLYGVAPRQIVAPELYGSVQVLNGASAFLNGAAPGGSTIGGSVNLKLKRAGYDPLTRATIGYNADAHFGGSFDLARRFGANGQWGLRVNGAHRDGETAVEREDRRTQVIGGALDYDGGSFRAALDLAYQQVRVDSLRPKVTLGAGLAALPAVPEANANYAQDFAYTEMRDVFGTLSLEWDIADNALLYAKAGARDGREEGLYAGLTIVDAATGDANGTALYVPRTDNNEAAEAGIRVDLGETVTHEIVFGASASWQTNRNAYDFRYGPGFAGYATNLYDTPQVAVPASSLVGGDLDDPYPIAKSRLWSAFASDTIGLWDDRVLITGGLRLQTIHSRAYSYFGGGLETVYDDSAVTPVAGIVVKPIPFVSLYANRIEALEQGPTAPLEPGLENPGEMLAPRKSTQYEAGAKLALGRFLYAGLAFYEVERPGDGAVTGPGGTLRYGYVGRQRHRGIEFTVNGEPVEGLRLIAGLSTIDAERGDGGEATGVPGFAANANLEWDTPFLPGLTLTGRMTHTGKQWADAANTLRLDDWTVFDLGARYVVVAGDRPVTLRLTVDNVADTRYWASGYDSFSPSLLQGRPRTVNASVSVDF</sequence>
<organism evidence="20 21">
    <name type="scientific">Pelagerythrobacter marinus</name>
    <dbReference type="NCBI Taxonomy" id="538382"/>
    <lineage>
        <taxon>Bacteria</taxon>
        <taxon>Pseudomonadati</taxon>
        <taxon>Pseudomonadota</taxon>
        <taxon>Alphaproteobacteria</taxon>
        <taxon>Sphingomonadales</taxon>
        <taxon>Erythrobacteraceae</taxon>
        <taxon>Pelagerythrobacter</taxon>
    </lineage>
</organism>
<feature type="signal peptide" evidence="17">
    <location>
        <begin position="1"/>
        <end position="23"/>
    </location>
</feature>
<dbReference type="PROSITE" id="PS52016">
    <property type="entry name" value="TONB_DEPENDENT_REC_3"/>
    <property type="match status" value="1"/>
</dbReference>
<dbReference type="Gene3D" id="2.170.130.10">
    <property type="entry name" value="TonB-dependent receptor, plug domain"/>
    <property type="match status" value="1"/>
</dbReference>
<evidence type="ECO:0000259" key="19">
    <source>
        <dbReference type="Pfam" id="PF07715"/>
    </source>
</evidence>
<dbReference type="Gene3D" id="2.40.170.20">
    <property type="entry name" value="TonB-dependent receptor, beta-barrel domain"/>
    <property type="match status" value="1"/>
</dbReference>
<feature type="domain" description="TonB-dependent receptor-like beta-barrel" evidence="18">
    <location>
        <begin position="269"/>
        <end position="680"/>
    </location>
</feature>
<dbReference type="CDD" id="cd01347">
    <property type="entry name" value="ligand_gated_channel"/>
    <property type="match status" value="1"/>
</dbReference>
<evidence type="ECO:0000256" key="15">
    <source>
        <dbReference type="PROSITE-ProRule" id="PRU10144"/>
    </source>
</evidence>
<keyword evidence="8" id="KW-0408">Iron</keyword>
<evidence type="ECO:0000256" key="6">
    <source>
        <dbReference type="ARBA" id="ARBA00022692"/>
    </source>
</evidence>
<evidence type="ECO:0000256" key="3">
    <source>
        <dbReference type="ARBA" id="ARBA00022448"/>
    </source>
</evidence>
<keyword evidence="13 14" id="KW-0998">Cell outer membrane</keyword>
<evidence type="ECO:0000256" key="16">
    <source>
        <dbReference type="RuleBase" id="RU003357"/>
    </source>
</evidence>
<comment type="similarity">
    <text evidence="2 14 16">Belongs to the TonB-dependent receptor family.</text>
</comment>
<evidence type="ECO:0000256" key="4">
    <source>
        <dbReference type="ARBA" id="ARBA00022452"/>
    </source>
</evidence>
<evidence type="ECO:0000313" key="20">
    <source>
        <dbReference type="EMBL" id="MXO69295.1"/>
    </source>
</evidence>
<evidence type="ECO:0000256" key="13">
    <source>
        <dbReference type="ARBA" id="ARBA00023237"/>
    </source>
</evidence>
<comment type="subcellular location">
    <subcellularLocation>
        <location evidence="1 14">Cell outer membrane</location>
        <topology evidence="1 14">Multi-pass membrane protein</topology>
    </subcellularLocation>
</comment>
<evidence type="ECO:0000256" key="12">
    <source>
        <dbReference type="ARBA" id="ARBA00023170"/>
    </source>
</evidence>
<dbReference type="Proteomes" id="UP000444401">
    <property type="component" value="Unassembled WGS sequence"/>
</dbReference>
<dbReference type="Pfam" id="PF07715">
    <property type="entry name" value="Plug"/>
    <property type="match status" value="1"/>
</dbReference>
<evidence type="ECO:0000256" key="2">
    <source>
        <dbReference type="ARBA" id="ARBA00009810"/>
    </source>
</evidence>
<dbReference type="InterPro" id="IPR010105">
    <property type="entry name" value="TonB_sidphr_rcpt"/>
</dbReference>
<keyword evidence="7 17" id="KW-0732">Signal</keyword>
<evidence type="ECO:0000256" key="14">
    <source>
        <dbReference type="PROSITE-ProRule" id="PRU01360"/>
    </source>
</evidence>
<keyword evidence="4 14" id="KW-1134">Transmembrane beta strand</keyword>
<name>A0ABW9UXF2_9SPHN</name>
<dbReference type="InterPro" id="IPR037066">
    <property type="entry name" value="Plug_dom_sf"/>
</dbReference>
<dbReference type="RefSeq" id="WP_160733911.1">
    <property type="nucleotide sequence ID" value="NZ_WTYO01000004.1"/>
</dbReference>
<evidence type="ECO:0000313" key="21">
    <source>
        <dbReference type="Proteomes" id="UP000444401"/>
    </source>
</evidence>
<feature type="short sequence motif" description="TonB C-terminal box" evidence="15">
    <location>
        <begin position="696"/>
        <end position="713"/>
    </location>
</feature>
<evidence type="ECO:0000256" key="8">
    <source>
        <dbReference type="ARBA" id="ARBA00023004"/>
    </source>
</evidence>
<keyword evidence="6 14" id="KW-0812">Transmembrane</keyword>
<protein>
    <submittedName>
        <fullName evidence="20">TonB-dependent siderophore receptor</fullName>
    </submittedName>
</protein>
<dbReference type="Pfam" id="PF00593">
    <property type="entry name" value="TonB_dep_Rec_b-barrel"/>
    <property type="match status" value="1"/>
</dbReference>
<dbReference type="InterPro" id="IPR036942">
    <property type="entry name" value="Beta-barrel_TonB_sf"/>
</dbReference>
<dbReference type="InterPro" id="IPR000531">
    <property type="entry name" value="Beta-barrel_TonB"/>
</dbReference>
<evidence type="ECO:0000256" key="5">
    <source>
        <dbReference type="ARBA" id="ARBA00022496"/>
    </source>
</evidence>
<dbReference type="NCBIfam" id="TIGR01783">
    <property type="entry name" value="TonB-siderophor"/>
    <property type="match status" value="1"/>
</dbReference>
<evidence type="ECO:0000256" key="17">
    <source>
        <dbReference type="SAM" id="SignalP"/>
    </source>
</evidence>
<evidence type="ECO:0000259" key="18">
    <source>
        <dbReference type="Pfam" id="PF00593"/>
    </source>
</evidence>
<keyword evidence="10 16" id="KW-0798">TonB box</keyword>
<proteinExistence type="inferred from homology"/>
<evidence type="ECO:0000256" key="1">
    <source>
        <dbReference type="ARBA" id="ARBA00004571"/>
    </source>
</evidence>
<feature type="domain" description="TonB-dependent receptor plug" evidence="19">
    <location>
        <begin position="62"/>
        <end position="157"/>
    </location>
</feature>
<dbReference type="InterPro" id="IPR010917">
    <property type="entry name" value="TonB_rcpt_CS"/>
</dbReference>